<dbReference type="InterPro" id="IPR017946">
    <property type="entry name" value="PLC-like_Pdiesterase_TIM-brl"/>
</dbReference>
<dbReference type="AlphaFoldDB" id="A0A8H3C8J7"/>
<reference evidence="5" key="1">
    <citation type="submission" date="2021-01" db="EMBL/GenBank/DDBJ databases">
        <authorList>
            <person name="Kaushik A."/>
        </authorList>
    </citation>
    <scope>NUCLEOTIDE SEQUENCE</scope>
    <source>
        <strain evidence="5">Type strain: AG8-Rh-89/</strain>
    </source>
</reference>
<evidence type="ECO:0000256" key="1">
    <source>
        <dbReference type="ARBA" id="ARBA00008858"/>
    </source>
</evidence>
<organism evidence="5 6">
    <name type="scientific">Rhizoctonia solani</name>
    <dbReference type="NCBI Taxonomy" id="456999"/>
    <lineage>
        <taxon>Eukaryota</taxon>
        <taxon>Fungi</taxon>
        <taxon>Dikarya</taxon>
        <taxon>Basidiomycota</taxon>
        <taxon>Agaricomycotina</taxon>
        <taxon>Agaricomycetes</taxon>
        <taxon>Cantharellales</taxon>
        <taxon>Ceratobasidiaceae</taxon>
        <taxon>Rhizoctonia</taxon>
    </lineage>
</organism>
<dbReference type="InterPro" id="IPR037047">
    <property type="entry name" value="PITH_dom_sf"/>
</dbReference>
<dbReference type="Pfam" id="PF06201">
    <property type="entry name" value="PITH"/>
    <property type="match status" value="1"/>
</dbReference>
<keyword evidence="3" id="KW-1133">Transmembrane helix</keyword>
<dbReference type="Gene3D" id="2.60.120.470">
    <property type="entry name" value="PITH domain"/>
    <property type="match status" value="1"/>
</dbReference>
<dbReference type="GO" id="GO:0006629">
    <property type="term" value="P:lipid metabolic process"/>
    <property type="evidence" value="ECO:0007669"/>
    <property type="project" value="InterPro"/>
</dbReference>
<dbReference type="GO" id="GO:0008081">
    <property type="term" value="F:phosphoric diester hydrolase activity"/>
    <property type="evidence" value="ECO:0007669"/>
    <property type="project" value="InterPro"/>
</dbReference>
<feature type="domain" description="PITH" evidence="4">
    <location>
        <begin position="8"/>
        <end position="181"/>
    </location>
</feature>
<dbReference type="EMBL" id="CAJMWZ010003699">
    <property type="protein sequence ID" value="CAE6477955.1"/>
    <property type="molecule type" value="Genomic_DNA"/>
</dbReference>
<evidence type="ECO:0000313" key="6">
    <source>
        <dbReference type="Proteomes" id="UP000663850"/>
    </source>
</evidence>
<evidence type="ECO:0000313" key="5">
    <source>
        <dbReference type="EMBL" id="CAE6477955.1"/>
    </source>
</evidence>
<protein>
    <recommendedName>
        <fullName evidence="2">Altered inheritance of mitochondria protein 6</fullName>
    </recommendedName>
</protein>
<dbReference type="InterPro" id="IPR010400">
    <property type="entry name" value="PITH_dom"/>
</dbReference>
<evidence type="ECO:0000259" key="4">
    <source>
        <dbReference type="PROSITE" id="PS51532"/>
    </source>
</evidence>
<gene>
    <name evidence="5" type="ORF">RDB_LOCUS70992</name>
</gene>
<dbReference type="PANTHER" id="PTHR31571">
    <property type="entry name" value="ALTERED INHERITANCE OF MITOCHONDRIA PROTEIN 6"/>
    <property type="match status" value="1"/>
</dbReference>
<evidence type="ECO:0000256" key="3">
    <source>
        <dbReference type="SAM" id="Phobius"/>
    </source>
</evidence>
<comment type="caution">
    <text evidence="5">The sequence shown here is derived from an EMBL/GenBank/DDBJ whole genome shotgun (WGS) entry which is preliminary data.</text>
</comment>
<dbReference type="InterPro" id="IPR039559">
    <property type="entry name" value="AIM6_PI-PLC-like_dom"/>
</dbReference>
<dbReference type="SUPFAM" id="SSF51695">
    <property type="entry name" value="PLC-like phosphodiesterases"/>
    <property type="match status" value="1"/>
</dbReference>
<proteinExistence type="inferred from homology"/>
<dbReference type="GO" id="GO:0005737">
    <property type="term" value="C:cytoplasm"/>
    <property type="evidence" value="ECO:0007669"/>
    <property type="project" value="UniProtKB-ARBA"/>
</dbReference>
<dbReference type="SUPFAM" id="SSF49785">
    <property type="entry name" value="Galactose-binding domain-like"/>
    <property type="match status" value="1"/>
</dbReference>
<sequence>MSHREESIQDFLSDASNNLFGVIDREKVHGLNLSVPEDAKAVIKPWDERENLEKYCETGVDDELILHVPFSRNVRIKSIIIKTARGDAQPRRLRIYANHPAGLDFAEAESTRPQQDFALLEGGGIVEYPVKAATFANVIALTLFLTDTPGGEINRIYFVGFKGDARDVQKDVSEHLDIRAANAADAPIDRLAEKAAGAQNLIHSHNDYWRDVPLFSAIAVGAISVEADVWLWNDELYVGHDPSSLSPKRTFSSLYVNPILSILKQQNPETSFPYTNNTRYGVFDSAVDQTLYLFVDVKTDGNTTWPLVIKQLEPLREGGWLSYWDAEADALRPGAVTVVGTGSTPFDQVKAHTTPHRDAFYDAPITSFSQGSSGEYNTSTVVIASGSLASALGGPMSGSTFNDTQIATLSSQIRGAHTAGVKVRYWETPGWPSSKRDYVWKTLEGLGVDLLNADDLKAAAGLAEICFDKKLAPIKTELPLTDTIHTSRIRRAPTYLANMSLDQKAGPTVPVMEKINEVVHPLIPEDQKPVEVVTTKSKPKLSATTIIPIWIVLSSSVIMYNNYLYNTLNFKYPVFLVTFHLFFATVGTRVLQRTTNLLDGVKDVNMTRDVFVRAILPIGLLFSGSLIMSNKAYLYLSVSYIQMLKRDYIWKTLEGLGVDLLNADDLEAAAGLKETW</sequence>
<feature type="transmembrane region" description="Helical" evidence="3">
    <location>
        <begin position="572"/>
        <end position="591"/>
    </location>
</feature>
<evidence type="ECO:0000256" key="2">
    <source>
        <dbReference type="ARBA" id="ARBA00014286"/>
    </source>
</evidence>
<keyword evidence="3" id="KW-0812">Transmembrane</keyword>
<dbReference type="PANTHER" id="PTHR31571:SF1">
    <property type="entry name" value="ALTERED INHERITANCE OF MITOCHONDRIA PROTEIN 6"/>
    <property type="match status" value="1"/>
</dbReference>
<dbReference type="Proteomes" id="UP000663850">
    <property type="component" value="Unassembled WGS sequence"/>
</dbReference>
<dbReference type="PROSITE" id="PS51532">
    <property type="entry name" value="PITH"/>
    <property type="match status" value="1"/>
</dbReference>
<accession>A0A8H3C8J7</accession>
<dbReference type="InterPro" id="IPR051236">
    <property type="entry name" value="HAT_RTT109-like"/>
</dbReference>
<keyword evidence="3" id="KW-0472">Membrane</keyword>
<feature type="transmembrane region" description="Helical" evidence="3">
    <location>
        <begin position="541"/>
        <end position="560"/>
    </location>
</feature>
<comment type="similarity">
    <text evidence="1">Belongs to the AIM6 family.</text>
</comment>
<dbReference type="CDD" id="cd08577">
    <property type="entry name" value="PI-PLCc_GDPD_SF_unchar3"/>
    <property type="match status" value="1"/>
</dbReference>
<dbReference type="InterPro" id="IPR008979">
    <property type="entry name" value="Galactose-bd-like_sf"/>
</dbReference>
<feature type="transmembrane region" description="Helical" evidence="3">
    <location>
        <begin position="611"/>
        <end position="636"/>
    </location>
</feature>
<name>A0A8H3C8J7_9AGAM</name>